<gene>
    <name evidence="2" type="ORF">FOL47_003657</name>
</gene>
<sequence length="325" mass="36358">MPLAWRSSHRHSAPHCSVDNVSERLVVAPADHPPSVVLDYNIDVIDDKKVPETRSRFTRWFSNLICGGRNTVYGSPSAYRPTLAPTQSRRPSLRADNRKKAPQVVRSVTFDGHKGAAAGDGPYGDFPVDGRAAPSRTFVPRISDRGLLKTSRSSIINSERSMTNRSLDCAPRNCHKEGRSYGVRETKEILRSMSKLADQRRLAGQHVYRHGRLVCAGVSKRDFEEAKIRIPLSKTHPWLAANYSCGGNITGTSSRTATTATPGSNCTEYPSPGTWATPVQNKLWKNDSTVINKTYNYPKVSKDVMRVDEMTLEEYERGFYRRNTM</sequence>
<feature type="region of interest" description="Disordered" evidence="1">
    <location>
        <begin position="77"/>
        <end position="129"/>
    </location>
</feature>
<dbReference type="OrthoDB" id="430894at2759"/>
<evidence type="ECO:0000313" key="3">
    <source>
        <dbReference type="Proteomes" id="UP000591131"/>
    </source>
</evidence>
<dbReference type="AlphaFoldDB" id="A0A7J6M708"/>
<accession>A0A7J6M708</accession>
<dbReference type="Proteomes" id="UP000591131">
    <property type="component" value="Unassembled WGS sequence"/>
</dbReference>
<evidence type="ECO:0000256" key="1">
    <source>
        <dbReference type="SAM" id="MobiDB-lite"/>
    </source>
</evidence>
<evidence type="ECO:0000313" key="2">
    <source>
        <dbReference type="EMBL" id="KAF4667255.1"/>
    </source>
</evidence>
<keyword evidence="3" id="KW-1185">Reference proteome</keyword>
<proteinExistence type="predicted"/>
<name>A0A7J6M708_PERCH</name>
<reference evidence="2 3" key="1">
    <citation type="submission" date="2020-04" db="EMBL/GenBank/DDBJ databases">
        <title>Perkinsus chesapeaki whole genome sequence.</title>
        <authorList>
            <person name="Bogema D.R."/>
        </authorList>
    </citation>
    <scope>NUCLEOTIDE SEQUENCE [LARGE SCALE GENOMIC DNA]</scope>
    <source>
        <strain evidence="2">ATCC PRA-425</strain>
    </source>
</reference>
<dbReference type="EMBL" id="JAAPAO010000215">
    <property type="protein sequence ID" value="KAF4667255.1"/>
    <property type="molecule type" value="Genomic_DNA"/>
</dbReference>
<protein>
    <submittedName>
        <fullName evidence="2">Uncharacterized protein</fullName>
    </submittedName>
</protein>
<comment type="caution">
    <text evidence="2">The sequence shown here is derived from an EMBL/GenBank/DDBJ whole genome shotgun (WGS) entry which is preliminary data.</text>
</comment>
<organism evidence="2 3">
    <name type="scientific">Perkinsus chesapeaki</name>
    <name type="common">Clam parasite</name>
    <name type="synonym">Perkinsus andrewsi</name>
    <dbReference type="NCBI Taxonomy" id="330153"/>
    <lineage>
        <taxon>Eukaryota</taxon>
        <taxon>Sar</taxon>
        <taxon>Alveolata</taxon>
        <taxon>Perkinsozoa</taxon>
        <taxon>Perkinsea</taxon>
        <taxon>Perkinsida</taxon>
        <taxon>Perkinsidae</taxon>
        <taxon>Perkinsus</taxon>
    </lineage>
</organism>